<reference evidence="2 3" key="1">
    <citation type="submission" date="2017-10" db="EMBL/GenBank/DDBJ databases">
        <title>Sequencing the genomes of 1000 actinobacteria strains.</title>
        <authorList>
            <person name="Klenk H.-P."/>
        </authorList>
    </citation>
    <scope>NUCLEOTIDE SEQUENCE [LARGE SCALE GENOMIC DNA]</scope>
    <source>
        <strain evidence="2 3">DSM 18966</strain>
    </source>
</reference>
<gene>
    <name evidence="2" type="ORF">ATL42_1481</name>
</gene>
<evidence type="ECO:0000256" key="1">
    <source>
        <dbReference type="SAM" id="MobiDB-lite"/>
    </source>
</evidence>
<protein>
    <recommendedName>
        <fullName evidence="4">Peptide subunit release factor 1 (ERF1)</fullName>
    </recommendedName>
</protein>
<comment type="caution">
    <text evidence="2">The sequence shown here is derived from an EMBL/GenBank/DDBJ whole genome shotgun (WGS) entry which is preliminary data.</text>
</comment>
<proteinExistence type="predicted"/>
<accession>A0A2A9E431</accession>
<evidence type="ECO:0008006" key="4">
    <source>
        <dbReference type="Google" id="ProtNLM"/>
    </source>
</evidence>
<dbReference type="InterPro" id="IPR040701">
    <property type="entry name" value="Bact_RF_family2"/>
</dbReference>
<dbReference type="OrthoDB" id="5179393at2"/>
<dbReference type="Gene3D" id="3.30.420.60">
    <property type="entry name" value="eRF1 domain 2"/>
    <property type="match status" value="1"/>
</dbReference>
<feature type="region of interest" description="Disordered" evidence="1">
    <location>
        <begin position="380"/>
        <end position="404"/>
    </location>
</feature>
<dbReference type="InterPro" id="IPR042226">
    <property type="entry name" value="eFR1_2_sf"/>
</dbReference>
<evidence type="ECO:0000313" key="2">
    <source>
        <dbReference type="EMBL" id="PFG33604.1"/>
    </source>
</evidence>
<sequence>MKIDWLKPLIGHDGPFVSVYLDSTPAAEAGDQQVEERWKGVRRALERDGAGSTLLDQIGEVLVRPTWVSGPHGRFLVADSQEILVDMVLAEPPVRDRATFGEIPGLLPAAHAADESVARLVVEVNREGADLTFVESARAIGGSLEALRHVVEGGHDEVVKAHTGGWSHRRVESRAEDSWERNTEVVAAEIDRLVLEKKPELVILTGDVRAVPLVRRALGKKTAELTVEVPGGSRNDGVKDEVFRGRLNTALDVFRTKRRETVLGKFLEEHGRDGAAVSALADVVAVLQRGQVEELIFFESEAQTAQHFADLTLWVGPELLQIATSRSDLEGIGVTDGIRKIGADVALLRAALGQDAGVTFAPSDGAVNLPDGVGAVLRWHDESTPSDGGAPSLSSDAGRLRTVG</sequence>
<dbReference type="Pfam" id="PF18844">
    <property type="entry name" value="baeRF_family2"/>
    <property type="match status" value="1"/>
</dbReference>
<organism evidence="2 3">
    <name type="scientific">Sanguibacter antarcticus</name>
    <dbReference type="NCBI Taxonomy" id="372484"/>
    <lineage>
        <taxon>Bacteria</taxon>
        <taxon>Bacillati</taxon>
        <taxon>Actinomycetota</taxon>
        <taxon>Actinomycetes</taxon>
        <taxon>Micrococcales</taxon>
        <taxon>Sanguibacteraceae</taxon>
        <taxon>Sanguibacter</taxon>
    </lineage>
</organism>
<dbReference type="EMBL" id="PDJG01000001">
    <property type="protein sequence ID" value="PFG33604.1"/>
    <property type="molecule type" value="Genomic_DNA"/>
</dbReference>
<name>A0A2A9E431_9MICO</name>
<keyword evidence="3" id="KW-1185">Reference proteome</keyword>
<dbReference type="RefSeq" id="WP_098454789.1">
    <property type="nucleotide sequence ID" value="NZ_PDJG01000001.1"/>
</dbReference>
<evidence type="ECO:0000313" key="3">
    <source>
        <dbReference type="Proteomes" id="UP000225548"/>
    </source>
</evidence>
<dbReference type="AlphaFoldDB" id="A0A2A9E431"/>
<dbReference type="Proteomes" id="UP000225548">
    <property type="component" value="Unassembled WGS sequence"/>
</dbReference>